<gene>
    <name evidence="1" type="ORF">MRB53_009193</name>
</gene>
<dbReference type="Proteomes" id="UP001234297">
    <property type="component" value="Chromosome 3"/>
</dbReference>
<keyword evidence="2" id="KW-1185">Reference proteome</keyword>
<comment type="caution">
    <text evidence="1">The sequence shown here is derived from an EMBL/GenBank/DDBJ whole genome shotgun (WGS) entry which is preliminary data.</text>
</comment>
<dbReference type="EMBL" id="CM056811">
    <property type="protein sequence ID" value="KAJ8634926.1"/>
    <property type="molecule type" value="Genomic_DNA"/>
</dbReference>
<evidence type="ECO:0000313" key="1">
    <source>
        <dbReference type="EMBL" id="KAJ8634926.1"/>
    </source>
</evidence>
<protein>
    <submittedName>
        <fullName evidence="1">Uncharacterized protein</fullName>
    </submittedName>
</protein>
<proteinExistence type="predicted"/>
<name>A0ACC2LPH7_PERAE</name>
<accession>A0ACC2LPH7</accession>
<sequence>MGFFERSREMERWEAEEDAGAAARGLGVDGGGDEVDLGEVGEAGGETAGVEEVPVEELEGAVEAAVEG</sequence>
<reference evidence="1 2" key="1">
    <citation type="journal article" date="2022" name="Hortic Res">
        <title>A haplotype resolved chromosomal level avocado genome allows analysis of novel avocado genes.</title>
        <authorList>
            <person name="Nath O."/>
            <person name="Fletcher S.J."/>
            <person name="Hayward A."/>
            <person name="Shaw L.M."/>
            <person name="Masouleh A.K."/>
            <person name="Furtado A."/>
            <person name="Henry R.J."/>
            <person name="Mitter N."/>
        </authorList>
    </citation>
    <scope>NUCLEOTIDE SEQUENCE [LARGE SCALE GENOMIC DNA]</scope>
    <source>
        <strain evidence="2">cv. Hass</strain>
    </source>
</reference>
<evidence type="ECO:0000313" key="2">
    <source>
        <dbReference type="Proteomes" id="UP001234297"/>
    </source>
</evidence>
<organism evidence="1 2">
    <name type="scientific">Persea americana</name>
    <name type="common">Avocado</name>
    <dbReference type="NCBI Taxonomy" id="3435"/>
    <lineage>
        <taxon>Eukaryota</taxon>
        <taxon>Viridiplantae</taxon>
        <taxon>Streptophyta</taxon>
        <taxon>Embryophyta</taxon>
        <taxon>Tracheophyta</taxon>
        <taxon>Spermatophyta</taxon>
        <taxon>Magnoliopsida</taxon>
        <taxon>Magnoliidae</taxon>
        <taxon>Laurales</taxon>
        <taxon>Lauraceae</taxon>
        <taxon>Persea</taxon>
    </lineage>
</organism>